<reference evidence="2 3" key="1">
    <citation type="submission" date="2012-08" db="EMBL/GenBank/DDBJ databases">
        <authorList>
            <person name="Harkins D.M."/>
            <person name="Durkin A.S."/>
            <person name="Selengut J.D."/>
            <person name="Sanka R."/>
            <person name="DePew J."/>
            <person name="Purushe J."/>
            <person name="Matthias M.A."/>
            <person name="Vinetz J.M."/>
            <person name="Sutton G.G."/>
            <person name="Nelson W.C."/>
            <person name="Fouts D.E."/>
        </authorList>
    </citation>
    <scope>NUCLEOTIDE SEQUENCE [LARGE SCALE GENOMIC DNA]</scope>
    <source>
        <strain evidence="2 3">MMD4847</strain>
    </source>
</reference>
<feature type="transmembrane region" description="Helical" evidence="1">
    <location>
        <begin position="132"/>
        <end position="152"/>
    </location>
</feature>
<keyword evidence="1" id="KW-0812">Transmembrane</keyword>
<feature type="transmembrane region" description="Helical" evidence="1">
    <location>
        <begin position="6"/>
        <end position="22"/>
    </location>
</feature>
<feature type="transmembrane region" description="Helical" evidence="1">
    <location>
        <begin position="164"/>
        <end position="187"/>
    </location>
</feature>
<proteinExistence type="predicted"/>
<feature type="transmembrane region" description="Helical" evidence="1">
    <location>
        <begin position="95"/>
        <end position="112"/>
    </location>
</feature>
<feature type="transmembrane region" description="Helical" evidence="1">
    <location>
        <begin position="60"/>
        <end position="83"/>
    </location>
</feature>
<evidence type="ECO:0000256" key="1">
    <source>
        <dbReference type="SAM" id="Phobius"/>
    </source>
</evidence>
<dbReference type="Proteomes" id="UP000018720">
    <property type="component" value="Unassembled WGS sequence"/>
</dbReference>
<dbReference type="EMBL" id="AHOM02000005">
    <property type="protein sequence ID" value="EJZ42306.1"/>
    <property type="molecule type" value="Genomic_DNA"/>
</dbReference>
<name>A0ABN0H9N1_9LEPT</name>
<accession>A0ABN0H9N1</accession>
<sequence length="311" mass="35795">MFLPLLSFALLFCSALFFYKHSKRNALTLSFIFLTLTIAFWCFLLFVMELPLPYWLRIPLINALPIPTLFLPLCFNYIVLNYIRPYDLVSIPMPLRIFHTISIVAFSVYAVIGIGSPYELIGNEVMFRGGTIHYLSLVYIYGTLTGGLTLIVRNMLRGSYFEILHSIFLFAGILLGAIVSSIFVLILPLAADINLHSLGAVGLLFFLWFTWVPIAHYRLFNQALPDFGRDIRSPKFSNMILEFNRKILQIINPVDYKKMCDEYEKAKLRELKEKVENIQISSLSIFFSHGKQGPLRFIRSTSERISKLFFG</sequence>
<keyword evidence="1" id="KW-1133">Transmembrane helix</keyword>
<feature type="transmembrane region" description="Helical" evidence="1">
    <location>
        <begin position="193"/>
        <end position="214"/>
    </location>
</feature>
<gene>
    <name evidence="2" type="ORF">LEP1GSC178_0070</name>
</gene>
<protein>
    <submittedName>
        <fullName evidence="2">Membrane protein</fullName>
    </submittedName>
</protein>
<comment type="caution">
    <text evidence="2">The sequence shown here is derived from an EMBL/GenBank/DDBJ whole genome shotgun (WGS) entry which is preliminary data.</text>
</comment>
<organism evidence="2 3">
    <name type="scientific">Leptospira licerasiae str. MMD4847</name>
    <dbReference type="NCBI Taxonomy" id="1049971"/>
    <lineage>
        <taxon>Bacteria</taxon>
        <taxon>Pseudomonadati</taxon>
        <taxon>Spirochaetota</taxon>
        <taxon>Spirochaetia</taxon>
        <taxon>Leptospirales</taxon>
        <taxon>Leptospiraceae</taxon>
        <taxon>Leptospira</taxon>
    </lineage>
</organism>
<keyword evidence="3" id="KW-1185">Reference proteome</keyword>
<feature type="transmembrane region" description="Helical" evidence="1">
    <location>
        <begin position="29"/>
        <end position="48"/>
    </location>
</feature>
<evidence type="ECO:0000313" key="3">
    <source>
        <dbReference type="Proteomes" id="UP000018720"/>
    </source>
</evidence>
<keyword evidence="1" id="KW-0472">Membrane</keyword>
<evidence type="ECO:0000313" key="2">
    <source>
        <dbReference type="EMBL" id="EJZ42306.1"/>
    </source>
</evidence>